<reference evidence="15" key="1">
    <citation type="submission" date="2015-05" db="UniProtKB">
        <authorList>
            <consortium name="EnsemblMetazoa"/>
        </authorList>
    </citation>
    <scope>IDENTIFICATION</scope>
</reference>
<evidence type="ECO:0000256" key="1">
    <source>
        <dbReference type="ARBA" id="ARBA00004300"/>
    </source>
</evidence>
<keyword evidence="6" id="KW-1017">Isopeptide bond</keyword>
<keyword evidence="16" id="KW-1185">Reference proteome</keyword>
<evidence type="ECO:0000256" key="4">
    <source>
        <dbReference type="ARBA" id="ARBA00004657"/>
    </source>
</evidence>
<evidence type="ECO:0000256" key="2">
    <source>
        <dbReference type="ARBA" id="ARBA00004529"/>
    </source>
</evidence>
<evidence type="ECO:0000256" key="5">
    <source>
        <dbReference type="ARBA" id="ARBA00022490"/>
    </source>
</evidence>
<dbReference type="AlphaFoldDB" id="T1IG42"/>
<name>T1IG42_RHOPR</name>
<dbReference type="InParanoid" id="T1IG42"/>
<evidence type="ECO:0000256" key="14">
    <source>
        <dbReference type="ARBA" id="ARBA00093507"/>
    </source>
</evidence>
<evidence type="ECO:0000313" key="15">
    <source>
        <dbReference type="EnsemblMetazoa" id="RPRC015261-PA"/>
    </source>
</evidence>
<dbReference type="EnsemblMetazoa" id="RPRC015261-RA">
    <property type="protein sequence ID" value="RPRC015261-PA"/>
    <property type="gene ID" value="RPRC015261"/>
</dbReference>
<keyword evidence="7" id="KW-0597">Phosphoprotein</keyword>
<evidence type="ECO:0000256" key="12">
    <source>
        <dbReference type="ARBA" id="ARBA00034776"/>
    </source>
</evidence>
<evidence type="ECO:0000256" key="9">
    <source>
        <dbReference type="ARBA" id="ARBA00022990"/>
    </source>
</evidence>
<dbReference type="Proteomes" id="UP000015103">
    <property type="component" value="Unassembled WGS sequence"/>
</dbReference>
<dbReference type="GO" id="GO:0030016">
    <property type="term" value="C:myofibril"/>
    <property type="evidence" value="ECO:0007669"/>
    <property type="project" value="UniProtKB-SubCell"/>
</dbReference>
<dbReference type="Pfam" id="PF05502">
    <property type="entry name" value="Dynactin_p62"/>
    <property type="match status" value="2"/>
</dbReference>
<dbReference type="PANTHER" id="PTHR13034:SF2">
    <property type="entry name" value="DYNACTIN SUBUNIT 4"/>
    <property type="match status" value="1"/>
</dbReference>
<evidence type="ECO:0000256" key="11">
    <source>
        <dbReference type="ARBA" id="ARBA00023212"/>
    </source>
</evidence>
<sequence length="490" mass="55982">MSYLLRKDYVQYECTCGSCMSIAELYFCRHCLELRCGYCVCHEVDSHYCSNCMEHLPSAEARLKKNRCSTCFDCPNCFHPLSVRATMRSAEEGSTKSTPTKRYYLSCFFCRWTTRDVNIQDQTVAAGNWPVKENPYANLLTSYLEYYKMIAMTERSQKEKKSYGSLRKGYTSLTDKYGLTAMIARKRAGLPSLQLGGKDFNQTSLPNIAPCTAEEDIEPLPDSFFTQVPDLTKVTTLEQRHANPMLQTEVTSMLHPQHRHFYIKRSLRCRKCEHNVSKPEYNPGSIKFKIQLAAYYHMPEVKIMTFEPLICGKHSEIILKVTNPTQHLTSLQFGDLVDKDEEEKRKAAFTEDQTDEKKVKKFDTLSVVQPFLVPKLKRAITTNTKVVLPTCSVILPPRDDAAEYDDTGDTHNFQDDPKIVVWRKGNKAAIKFMVIPNASLANGDKVIFGFSLEYGYVNTMPTLEQRQPQRTEMQVNVYITPGTVSTGCED</sequence>
<dbReference type="EMBL" id="ACPB03002684">
    <property type="status" value="NOT_ANNOTATED_CDS"/>
    <property type="molecule type" value="Genomic_DNA"/>
</dbReference>
<dbReference type="HOGENOM" id="CLU_030384_0_0_1"/>
<dbReference type="InterPro" id="IPR008603">
    <property type="entry name" value="DCTN4"/>
</dbReference>
<evidence type="ECO:0000256" key="3">
    <source>
        <dbReference type="ARBA" id="ARBA00004544"/>
    </source>
</evidence>
<comment type="subunit">
    <text evidence="14">Subunit of dynactin, a multiprotein complex part of a tripartite complex with dynein and a adapter, such as BICDL1, BICD2 or HOOK3. The dynactin complex is built around ACTR1A/ACTB filament and consists of an actin-related filament composed of a shoulder domain, a pointed end and a barbed end. Its length is defined by its flexible shoulder domain. The soulder is composed of 2 DCTN1 subunits, 4 DCTN2 and 2 DCTN3. The 4 DCNT2 (via N-terminus) bind the ACTR1A filament and act as molecular rulers to determine the length. The pointed end is important for binding dynein-dynactin cargo adapters. Consists of 4 subunits: ACTR10, DCNT4, DCTN5 and DCTN6. The barbed end is composed of a CAPZA1:CAPZB heterodimers, which binds ACTR1A/ACTB filament and dynactin and stabilizes dynactin. Interacts with ATP7B, but not ATP7A, in a copper-dependent manner. Interacts with ANK2; this interaction is required for localization at costameres. Interacts with N4BP2L1.</text>
</comment>
<keyword evidence="10" id="KW-0175">Coiled coil</keyword>
<dbReference type="FunCoup" id="T1IG42">
    <property type="interactions" value="1323"/>
</dbReference>
<keyword evidence="11" id="KW-0206">Cytoskeleton</keyword>
<evidence type="ECO:0000256" key="6">
    <source>
        <dbReference type="ARBA" id="ARBA00022499"/>
    </source>
</evidence>
<dbReference type="VEuPathDB" id="VectorBase:RPRC015261"/>
<protein>
    <recommendedName>
        <fullName evidence="13">Dynactin subunit 4</fullName>
    </recommendedName>
</protein>
<comment type="similarity">
    <text evidence="12">Belongs to the dynactin subunit 4 family.</text>
</comment>
<evidence type="ECO:0000256" key="8">
    <source>
        <dbReference type="ARBA" id="ARBA00022843"/>
    </source>
</evidence>
<keyword evidence="8" id="KW-0832">Ubl conjugation</keyword>
<dbReference type="STRING" id="13249.T1IG42"/>
<dbReference type="GO" id="GO:0001725">
    <property type="term" value="C:stress fiber"/>
    <property type="evidence" value="ECO:0007669"/>
    <property type="project" value="UniProtKB-SubCell"/>
</dbReference>
<dbReference type="GO" id="GO:0005938">
    <property type="term" value="C:cell cortex"/>
    <property type="evidence" value="ECO:0007669"/>
    <property type="project" value="UniProtKB-SubCell"/>
</dbReference>
<keyword evidence="5" id="KW-0963">Cytoplasm</keyword>
<evidence type="ECO:0000256" key="10">
    <source>
        <dbReference type="ARBA" id="ARBA00023054"/>
    </source>
</evidence>
<evidence type="ECO:0000256" key="7">
    <source>
        <dbReference type="ARBA" id="ARBA00022553"/>
    </source>
</evidence>
<dbReference type="GO" id="GO:0005869">
    <property type="term" value="C:dynactin complex"/>
    <property type="evidence" value="ECO:0007669"/>
    <property type="project" value="InterPro"/>
</dbReference>
<organism evidence="15 16">
    <name type="scientific">Rhodnius prolixus</name>
    <name type="common">Triatomid bug</name>
    <dbReference type="NCBI Taxonomy" id="13249"/>
    <lineage>
        <taxon>Eukaryota</taxon>
        <taxon>Metazoa</taxon>
        <taxon>Ecdysozoa</taxon>
        <taxon>Arthropoda</taxon>
        <taxon>Hexapoda</taxon>
        <taxon>Insecta</taxon>
        <taxon>Pterygota</taxon>
        <taxon>Neoptera</taxon>
        <taxon>Paraneoptera</taxon>
        <taxon>Hemiptera</taxon>
        <taxon>Heteroptera</taxon>
        <taxon>Panheteroptera</taxon>
        <taxon>Cimicomorpha</taxon>
        <taxon>Reduviidae</taxon>
        <taxon>Triatominae</taxon>
        <taxon>Rhodnius</taxon>
    </lineage>
</organism>
<evidence type="ECO:0000313" key="16">
    <source>
        <dbReference type="Proteomes" id="UP000015103"/>
    </source>
</evidence>
<evidence type="ECO:0000256" key="13">
    <source>
        <dbReference type="ARBA" id="ARBA00034864"/>
    </source>
</evidence>
<dbReference type="PANTHER" id="PTHR13034">
    <property type="entry name" value="DYNACTIN P62 SUBUNIT"/>
    <property type="match status" value="1"/>
</dbReference>
<dbReference type="OMA" id="KIYFCRH"/>
<dbReference type="eggNOG" id="KOG3896">
    <property type="taxonomic scope" value="Eukaryota"/>
</dbReference>
<keyword evidence="9" id="KW-0007">Acetylation</keyword>
<comment type="subcellular location">
    <subcellularLocation>
        <location evidence="3">Cytoplasm</location>
        <location evidence="3">Cell cortex</location>
    </subcellularLocation>
    <subcellularLocation>
        <location evidence="1">Cytoplasm</location>
        <location evidence="1">Cytoskeleton</location>
        <location evidence="1">Microtubule organizing center</location>
        <location evidence="1">Centrosome</location>
    </subcellularLocation>
    <subcellularLocation>
        <location evidence="2">Cytoplasm</location>
        <location evidence="2">Cytoskeleton</location>
        <location evidence="2">Stress fiber</location>
    </subcellularLocation>
    <subcellularLocation>
        <location evidence="4">Cytoplasm</location>
        <location evidence="4">Myofibril</location>
    </subcellularLocation>
</comment>
<dbReference type="GO" id="GO:0005813">
    <property type="term" value="C:centrosome"/>
    <property type="evidence" value="ECO:0007669"/>
    <property type="project" value="UniProtKB-SubCell"/>
</dbReference>
<proteinExistence type="inferred from homology"/>
<accession>T1IG42</accession>